<dbReference type="PROSITE" id="PS51272">
    <property type="entry name" value="SLH"/>
    <property type="match status" value="2"/>
</dbReference>
<proteinExistence type="predicted"/>
<accession>A0ABX0F2W4</accession>
<name>A0ABX0F2W4_9BACL</name>
<reference evidence="2 3" key="1">
    <citation type="submission" date="2020-01" db="EMBL/GenBank/DDBJ databases">
        <title>Polyphasic characterisation and genomic insights into a novel alkali tolerant bacterium VR-M41.</title>
        <authorList>
            <person name="Vemuluri V.R."/>
        </authorList>
    </citation>
    <scope>NUCLEOTIDE SEQUENCE [LARGE SCALE GENOMIC DNA]</scope>
    <source>
        <strain evidence="2 3">VR-M41</strain>
    </source>
</reference>
<dbReference type="EMBL" id="JAAFGS010000002">
    <property type="protein sequence ID" value="NGZ74927.1"/>
    <property type="molecule type" value="Genomic_DNA"/>
</dbReference>
<evidence type="ECO:0000313" key="2">
    <source>
        <dbReference type="EMBL" id="NGZ74927.1"/>
    </source>
</evidence>
<comment type="caution">
    <text evidence="2">The sequence shown here is derived from an EMBL/GenBank/DDBJ whole genome shotgun (WGS) entry which is preliminary data.</text>
</comment>
<feature type="domain" description="SLH" evidence="1">
    <location>
        <begin position="58"/>
        <end position="123"/>
    </location>
</feature>
<dbReference type="InterPro" id="IPR001119">
    <property type="entry name" value="SLH_dom"/>
</dbReference>
<feature type="domain" description="SLH" evidence="1">
    <location>
        <begin position="1"/>
        <end position="57"/>
    </location>
</feature>
<dbReference type="Proteomes" id="UP000800303">
    <property type="component" value="Unassembled WGS sequence"/>
</dbReference>
<protein>
    <submittedName>
        <fullName evidence="2">S-layer homology domain-containing protein</fullName>
    </submittedName>
</protein>
<organism evidence="2 3">
    <name type="scientific">Saccharibacillus alkalitolerans</name>
    <dbReference type="NCBI Taxonomy" id="2705290"/>
    <lineage>
        <taxon>Bacteria</taxon>
        <taxon>Bacillati</taxon>
        <taxon>Bacillota</taxon>
        <taxon>Bacilli</taxon>
        <taxon>Bacillales</taxon>
        <taxon>Paenibacillaceae</taxon>
        <taxon>Saccharibacillus</taxon>
    </lineage>
</organism>
<dbReference type="Pfam" id="PF00395">
    <property type="entry name" value="SLH"/>
    <property type="match status" value="2"/>
</dbReference>
<sequence length="123" mass="12884">MKAEDWFAADVAAAYRAGLISGTGSGKFDPDAAITREQLAVLLTNAAQLLELKTEGSGGTYADASEFSAYAKEEIGYAAAYGLMQGNVRGGRSYFDPKAPATREAAALTLQNLLGKAGMIEQK</sequence>
<gene>
    <name evidence="2" type="ORF">GYN08_06315</name>
</gene>
<evidence type="ECO:0000259" key="1">
    <source>
        <dbReference type="PROSITE" id="PS51272"/>
    </source>
</evidence>
<evidence type="ECO:0000313" key="3">
    <source>
        <dbReference type="Proteomes" id="UP000800303"/>
    </source>
</evidence>
<keyword evidence="3" id="KW-1185">Reference proteome</keyword>